<keyword evidence="5" id="KW-0460">Magnesium</keyword>
<keyword evidence="9" id="KW-0548">Nucleotidyltransferase</keyword>
<gene>
    <name evidence="9" type="ORF">SNR37_002568</name>
</gene>
<dbReference type="PANTHER" id="PTHR19136">
    <property type="entry name" value="MOLYBDENUM COFACTOR GUANYLYLTRANSFERASE"/>
    <property type="match status" value="1"/>
</dbReference>
<dbReference type="InterPro" id="IPR013482">
    <property type="entry name" value="Molybde_CF_guanTrfase"/>
</dbReference>
<dbReference type="Proteomes" id="UP001310248">
    <property type="component" value="Unassembled WGS sequence"/>
</dbReference>
<reference evidence="9 10" key="2">
    <citation type="submission" date="2023-12" db="EMBL/GenBank/DDBJ databases">
        <authorList>
            <consortium name="Cladostephus spongiosus"/>
            <person name="Lorente B."/>
            <person name="Cabral C."/>
            <person name="Frias J."/>
            <person name="Faria J."/>
            <person name="Toubarro D."/>
        </authorList>
    </citation>
    <scope>NUCLEOTIDE SEQUENCE [LARGE SCALE GENOMIC DNA]</scope>
    <source>
        <strain evidence="9 10">ZMCS4</strain>
    </source>
</reference>
<dbReference type="EMBL" id="JAYDYW010000004">
    <property type="protein sequence ID" value="MEE1673154.1"/>
    <property type="molecule type" value="Genomic_DNA"/>
</dbReference>
<feature type="domain" description="MobA-like NTP transferase" evidence="8">
    <location>
        <begin position="11"/>
        <end position="116"/>
    </location>
</feature>
<evidence type="ECO:0000313" key="10">
    <source>
        <dbReference type="Proteomes" id="UP001310248"/>
    </source>
</evidence>
<dbReference type="GO" id="GO:0061603">
    <property type="term" value="F:molybdenum cofactor guanylyltransferase activity"/>
    <property type="evidence" value="ECO:0007669"/>
    <property type="project" value="UniProtKB-EC"/>
</dbReference>
<dbReference type="Gene3D" id="3.90.550.10">
    <property type="entry name" value="Spore Coat Polysaccharide Biosynthesis Protein SpsA, Chain A"/>
    <property type="match status" value="1"/>
</dbReference>
<name>A0ABU7G173_9ALTE</name>
<evidence type="ECO:0000256" key="5">
    <source>
        <dbReference type="ARBA" id="ARBA00022842"/>
    </source>
</evidence>
<reference evidence="10" key="1">
    <citation type="submission" date="2023-07" db="EMBL/GenBank/DDBJ databases">
        <title>Draft genome sequence of Agarivorans aestuarii strain ZMCS4, a CAZymes producing bacteria isolated from the marine brown algae Clodostephus spongiosus.</title>
        <authorList>
            <person name="Lorente B."/>
            <person name="Cabral C."/>
            <person name="Frias J."/>
            <person name="Faria J."/>
            <person name="Toubarro D."/>
        </authorList>
    </citation>
    <scope>NUCLEOTIDE SEQUENCE [LARGE SCALE GENOMIC DNA]</scope>
    <source>
        <strain evidence="10">ZMCS4</strain>
    </source>
</reference>
<keyword evidence="2 9" id="KW-0808">Transferase</keyword>
<keyword evidence="10" id="KW-1185">Reference proteome</keyword>
<dbReference type="SUPFAM" id="SSF53448">
    <property type="entry name" value="Nucleotide-diphospho-sugar transferases"/>
    <property type="match status" value="1"/>
</dbReference>
<sequence length="195" mass="21690">MQSNSLAKLTGVVLAGGKSQRMGTDKAALQWQGSSLLKSRFTLLETALNTECYVSGHYPGFRHIEDSNEPMGPLSGLHSCLQALPEQFCLFVPVDMPLLNEPVLDFMINHHRIKPGNYYCSNSVFPIIVEASENNLRCLSEVLSLPIAKQRSIKAFLNLIQATELDVPKEFESALVNTNTPEQWQSIKDKVGEQQ</sequence>
<protein>
    <submittedName>
        <fullName evidence="9">Molybdenum cofactor guanylyltransferase</fullName>
        <ecNumber evidence="9">2.7.7.77</ecNumber>
    </submittedName>
</protein>
<dbReference type="PANTHER" id="PTHR19136:SF81">
    <property type="entry name" value="MOLYBDENUM COFACTOR GUANYLYLTRANSFERASE"/>
    <property type="match status" value="1"/>
</dbReference>
<evidence type="ECO:0000256" key="3">
    <source>
        <dbReference type="ARBA" id="ARBA00022723"/>
    </source>
</evidence>
<keyword evidence="6" id="KW-0342">GTP-binding</keyword>
<comment type="caution">
    <text evidence="9">The sequence shown here is derived from an EMBL/GenBank/DDBJ whole genome shotgun (WGS) entry which is preliminary data.</text>
</comment>
<evidence type="ECO:0000313" key="9">
    <source>
        <dbReference type="EMBL" id="MEE1673154.1"/>
    </source>
</evidence>
<dbReference type="Pfam" id="PF12804">
    <property type="entry name" value="NTP_transf_3"/>
    <property type="match status" value="1"/>
</dbReference>
<dbReference type="RefSeq" id="WP_329774510.1">
    <property type="nucleotide sequence ID" value="NZ_JAYDYW010000004.1"/>
</dbReference>
<evidence type="ECO:0000256" key="6">
    <source>
        <dbReference type="ARBA" id="ARBA00023134"/>
    </source>
</evidence>
<keyword evidence="1" id="KW-0963">Cytoplasm</keyword>
<evidence type="ECO:0000256" key="4">
    <source>
        <dbReference type="ARBA" id="ARBA00022741"/>
    </source>
</evidence>
<accession>A0ABU7G173</accession>
<proteinExistence type="predicted"/>
<evidence type="ECO:0000256" key="1">
    <source>
        <dbReference type="ARBA" id="ARBA00022490"/>
    </source>
</evidence>
<dbReference type="CDD" id="cd02503">
    <property type="entry name" value="MobA"/>
    <property type="match status" value="1"/>
</dbReference>
<keyword evidence="3" id="KW-0479">Metal-binding</keyword>
<dbReference type="EC" id="2.7.7.77" evidence="9"/>
<dbReference type="InterPro" id="IPR025877">
    <property type="entry name" value="MobA-like_NTP_Trfase"/>
</dbReference>
<organism evidence="9 10">
    <name type="scientific">Agarivorans aestuarii</name>
    <dbReference type="NCBI Taxonomy" id="1563703"/>
    <lineage>
        <taxon>Bacteria</taxon>
        <taxon>Pseudomonadati</taxon>
        <taxon>Pseudomonadota</taxon>
        <taxon>Gammaproteobacteria</taxon>
        <taxon>Alteromonadales</taxon>
        <taxon>Alteromonadaceae</taxon>
        <taxon>Agarivorans</taxon>
    </lineage>
</organism>
<evidence type="ECO:0000256" key="2">
    <source>
        <dbReference type="ARBA" id="ARBA00022679"/>
    </source>
</evidence>
<evidence type="ECO:0000256" key="7">
    <source>
        <dbReference type="ARBA" id="ARBA00023150"/>
    </source>
</evidence>
<evidence type="ECO:0000259" key="8">
    <source>
        <dbReference type="Pfam" id="PF12804"/>
    </source>
</evidence>
<keyword evidence="7" id="KW-0501">Molybdenum cofactor biosynthesis</keyword>
<keyword evidence="4" id="KW-0547">Nucleotide-binding</keyword>
<dbReference type="InterPro" id="IPR029044">
    <property type="entry name" value="Nucleotide-diphossugar_trans"/>
</dbReference>